<comment type="caution">
    <text evidence="10">The sequence shown here is derived from an EMBL/GenBank/DDBJ whole genome shotgun (WGS) entry which is preliminary data.</text>
</comment>
<name>A0A5R9C7W9_9LACT</name>
<keyword evidence="7 8" id="KW-0472">Membrane</keyword>
<dbReference type="PANTHER" id="PTHR30433:SF2">
    <property type="entry name" value="MOTILITY PROTEIN A"/>
    <property type="match status" value="1"/>
</dbReference>
<dbReference type="OrthoDB" id="9806929at2"/>
<dbReference type="AlphaFoldDB" id="A0A5R9C7W9"/>
<reference evidence="10 11" key="1">
    <citation type="submission" date="2019-05" db="EMBL/GenBank/DDBJ databases">
        <title>The metagenome of a microbial culture collection derived from dairy environment covers the genomic content of the human microbiome.</title>
        <authorList>
            <person name="Roder T."/>
            <person name="Wuthrich D."/>
            <person name="Sattari Z."/>
            <person name="Von Ah U."/>
            <person name="Bar C."/>
            <person name="Ronchi F."/>
            <person name="Macpherson A.J."/>
            <person name="Ganal-Vonarburg S.C."/>
            <person name="Bruggmann R."/>
            <person name="Vergeres G."/>
        </authorList>
    </citation>
    <scope>NUCLEOTIDE SEQUENCE [LARGE SCALE GENOMIC DNA]</scope>
    <source>
        <strain evidence="10 11">FAM 24235</strain>
    </source>
</reference>
<dbReference type="GO" id="GO:0006935">
    <property type="term" value="P:chemotaxis"/>
    <property type="evidence" value="ECO:0007669"/>
    <property type="project" value="InterPro"/>
</dbReference>
<feature type="transmembrane region" description="Helical" evidence="8">
    <location>
        <begin position="9"/>
        <end position="27"/>
    </location>
</feature>
<dbReference type="GO" id="GO:0005886">
    <property type="term" value="C:plasma membrane"/>
    <property type="evidence" value="ECO:0007669"/>
    <property type="project" value="UniProtKB-SubCell"/>
</dbReference>
<feature type="transmembrane region" description="Helical" evidence="8">
    <location>
        <begin position="39"/>
        <end position="59"/>
    </location>
</feature>
<feature type="domain" description="MotA/TolQ/ExbB proton channel" evidence="9">
    <location>
        <begin position="108"/>
        <end position="223"/>
    </location>
</feature>
<evidence type="ECO:0000313" key="11">
    <source>
        <dbReference type="Proteomes" id="UP000307201"/>
    </source>
</evidence>
<dbReference type="Proteomes" id="UP000307201">
    <property type="component" value="Unassembled WGS sequence"/>
</dbReference>
<keyword evidence="3" id="KW-0813">Transport</keyword>
<feature type="transmembrane region" description="Helical" evidence="8">
    <location>
        <begin position="182"/>
        <end position="206"/>
    </location>
</feature>
<keyword evidence="5 8" id="KW-0812">Transmembrane</keyword>
<dbReference type="EMBL" id="VBTE01000002">
    <property type="protein sequence ID" value="TLQ09350.1"/>
    <property type="molecule type" value="Genomic_DNA"/>
</dbReference>
<gene>
    <name evidence="10" type="ORF">FEZ48_00945</name>
</gene>
<evidence type="ECO:0000256" key="6">
    <source>
        <dbReference type="ARBA" id="ARBA00022989"/>
    </source>
</evidence>
<dbReference type="GO" id="GO:0071978">
    <property type="term" value="P:bacterial-type flagellum-dependent swarming motility"/>
    <property type="evidence" value="ECO:0007669"/>
    <property type="project" value="InterPro"/>
</dbReference>
<evidence type="ECO:0000259" key="9">
    <source>
        <dbReference type="Pfam" id="PF01618"/>
    </source>
</evidence>
<evidence type="ECO:0000256" key="2">
    <source>
        <dbReference type="ARBA" id="ARBA00008038"/>
    </source>
</evidence>
<feature type="transmembrane region" description="Helical" evidence="8">
    <location>
        <begin position="158"/>
        <end position="176"/>
    </location>
</feature>
<evidence type="ECO:0000256" key="8">
    <source>
        <dbReference type="SAM" id="Phobius"/>
    </source>
</evidence>
<dbReference type="InterPro" id="IPR002898">
    <property type="entry name" value="MotA_ExbB_proton_chnl"/>
</dbReference>
<evidence type="ECO:0000313" key="10">
    <source>
        <dbReference type="EMBL" id="TLQ09350.1"/>
    </source>
</evidence>
<comment type="subcellular location">
    <subcellularLocation>
        <location evidence="1">Cell membrane</location>
        <topology evidence="1">Multi-pass membrane protein</topology>
    </subcellularLocation>
</comment>
<dbReference type="PANTHER" id="PTHR30433">
    <property type="entry name" value="CHEMOTAXIS PROTEIN MOTA"/>
    <property type="match status" value="1"/>
</dbReference>
<evidence type="ECO:0000256" key="7">
    <source>
        <dbReference type="ARBA" id="ARBA00023136"/>
    </source>
</evidence>
<dbReference type="Pfam" id="PF01618">
    <property type="entry name" value="MotA_ExbB"/>
    <property type="match status" value="1"/>
</dbReference>
<comment type="similarity">
    <text evidence="2">Belongs to the MotA family.</text>
</comment>
<sequence length="272" mass="29825">MGGKRMKRSFTPIIGMIVGIGLIIYAMSTSAPLAGFFDVPSLIITLLGSFCALMISFPIETMKKIPSLVMKLIIAPDNDRVALIDKIIEITKKSRVQGILSIEGDIKELQYPLLKYGLEMVVDGTDEDTIKELMTVQLEQTENRHSVGQEVFNKWGEYAPAFGMIGTLIGLIAMLGDLQDPSLIGAGMATALLTTLYGSFLANIIFIPLAKNLEMQTGNELKTNEMILEGVLALQRGENPRVIEQKLQSFISKKELKTTKLEDEAVAAVSEK</sequence>
<keyword evidence="6 8" id="KW-1133">Transmembrane helix</keyword>
<accession>A0A5R9C7W9</accession>
<keyword evidence="4" id="KW-1003">Cell membrane</keyword>
<evidence type="ECO:0000256" key="5">
    <source>
        <dbReference type="ARBA" id="ARBA00022692"/>
    </source>
</evidence>
<evidence type="ECO:0000256" key="4">
    <source>
        <dbReference type="ARBA" id="ARBA00022475"/>
    </source>
</evidence>
<dbReference type="InterPro" id="IPR047055">
    <property type="entry name" value="MotA-like"/>
</dbReference>
<organism evidence="10 11">
    <name type="scientific">Marinilactibacillus psychrotolerans</name>
    <dbReference type="NCBI Taxonomy" id="191770"/>
    <lineage>
        <taxon>Bacteria</taxon>
        <taxon>Bacillati</taxon>
        <taxon>Bacillota</taxon>
        <taxon>Bacilli</taxon>
        <taxon>Lactobacillales</taxon>
        <taxon>Carnobacteriaceae</taxon>
        <taxon>Marinilactibacillus</taxon>
    </lineage>
</organism>
<dbReference type="PROSITE" id="PS01307">
    <property type="entry name" value="MOTA"/>
    <property type="match status" value="1"/>
</dbReference>
<evidence type="ECO:0000256" key="3">
    <source>
        <dbReference type="ARBA" id="ARBA00022448"/>
    </source>
</evidence>
<dbReference type="InterPro" id="IPR000540">
    <property type="entry name" value="Flag_MotA_CS"/>
</dbReference>
<proteinExistence type="inferred from homology"/>
<evidence type="ECO:0000256" key="1">
    <source>
        <dbReference type="ARBA" id="ARBA00004651"/>
    </source>
</evidence>
<protein>
    <submittedName>
        <fullName evidence="10">Motility protein A</fullName>
    </submittedName>
</protein>
<dbReference type="STRING" id="191770.SAMN04488013_103167"/>